<organism evidence="7 8">
    <name type="scientific">Halorutilus salinus</name>
    <dbReference type="NCBI Taxonomy" id="2487751"/>
    <lineage>
        <taxon>Archaea</taxon>
        <taxon>Methanobacteriati</taxon>
        <taxon>Methanobacteriota</taxon>
        <taxon>Stenosarchaea group</taxon>
        <taxon>Halobacteria</taxon>
        <taxon>Halorutilales</taxon>
        <taxon>Halorutilaceae</taxon>
        <taxon>Halorutilus</taxon>
    </lineage>
</organism>
<dbReference type="InterPro" id="IPR023209">
    <property type="entry name" value="DAO"/>
</dbReference>
<dbReference type="RefSeq" id="WP_266085445.1">
    <property type="nucleotide sequence ID" value="NZ_RKLV01000001.1"/>
</dbReference>
<dbReference type="InterPro" id="IPR006076">
    <property type="entry name" value="FAD-dep_OxRdtase"/>
</dbReference>
<dbReference type="EMBL" id="RKLV01000001">
    <property type="protein sequence ID" value="MCX2817911.1"/>
    <property type="molecule type" value="Genomic_DNA"/>
</dbReference>
<evidence type="ECO:0000256" key="5">
    <source>
        <dbReference type="ARBA" id="ARBA00023002"/>
    </source>
</evidence>
<evidence type="ECO:0000313" key="7">
    <source>
        <dbReference type="EMBL" id="MCX2817911.1"/>
    </source>
</evidence>
<sequence>MNEHVSVVGGGVIGLTTGIFLNLQGYETRIYTRDIPYDGVPSPQVATNYAAASVKPVIVDEDGIGELTRVSERFFERLGDATDTVRRQRNYEVYENRDGGEPDHADELQGHRSLEAYDGKVPTREGVSASDVEGYVHEVLFVEMPRYAPKLVEWYRATGGEIERREIERDGVGSLDGDTVVNATGGGGFFEDGSLTAVRGDLVYVDTDGRVTDDGEGFSYSYYTDDDRFVYAYPRDDSLVLGGSAREGGFVDGEWKPVSDDAIPEGTVSIDGVEVPRRIVDVNTEILKGFGVGIDGCEMTARFGYRPYRDGGVRTEKETVDGKEVVHCYGHGGAGVTLSWLSANRVYNLISGSSGYDYEAIDEVASVDV</sequence>
<evidence type="ECO:0000313" key="8">
    <source>
        <dbReference type="Proteomes" id="UP001149411"/>
    </source>
</evidence>
<dbReference type="Gene3D" id="3.30.9.10">
    <property type="entry name" value="D-Amino Acid Oxidase, subunit A, domain 2"/>
    <property type="match status" value="1"/>
</dbReference>
<keyword evidence="8" id="KW-1185">Reference proteome</keyword>
<proteinExistence type="inferred from homology"/>
<dbReference type="Gene3D" id="3.40.50.720">
    <property type="entry name" value="NAD(P)-binding Rossmann-like Domain"/>
    <property type="match status" value="1"/>
</dbReference>
<dbReference type="GO" id="GO:0005737">
    <property type="term" value="C:cytoplasm"/>
    <property type="evidence" value="ECO:0007669"/>
    <property type="project" value="TreeGrafter"/>
</dbReference>
<gene>
    <name evidence="7" type="ORF">EGH25_00860</name>
</gene>
<comment type="similarity">
    <text evidence="2">Belongs to the DAMOX/DASOX family.</text>
</comment>
<dbReference type="GO" id="GO:0071949">
    <property type="term" value="F:FAD binding"/>
    <property type="evidence" value="ECO:0007669"/>
    <property type="project" value="InterPro"/>
</dbReference>
<accession>A0A9Q4GI31</accession>
<dbReference type="GO" id="GO:0003884">
    <property type="term" value="F:D-amino-acid oxidase activity"/>
    <property type="evidence" value="ECO:0007669"/>
    <property type="project" value="InterPro"/>
</dbReference>
<feature type="domain" description="FAD dependent oxidoreductase" evidence="6">
    <location>
        <begin position="5"/>
        <end position="344"/>
    </location>
</feature>
<keyword evidence="3" id="KW-0285">Flavoprotein</keyword>
<reference evidence="7" key="1">
    <citation type="submission" date="2022-09" db="EMBL/GenBank/DDBJ databases">
        <title>Haloadaptaus new haloarchaeum isolated from saline soil.</title>
        <authorList>
            <person name="Duran-Viseras A."/>
            <person name="Sanchez-Porro C."/>
            <person name="Ventosa A."/>
        </authorList>
    </citation>
    <scope>NUCLEOTIDE SEQUENCE</scope>
    <source>
        <strain evidence="7">F3-133</strain>
    </source>
</reference>
<dbReference type="Proteomes" id="UP001149411">
    <property type="component" value="Unassembled WGS sequence"/>
</dbReference>
<evidence type="ECO:0000256" key="2">
    <source>
        <dbReference type="ARBA" id="ARBA00006730"/>
    </source>
</evidence>
<protein>
    <submittedName>
        <fullName evidence="7">FAD-dependent oxidoreductase</fullName>
    </submittedName>
</protein>
<evidence type="ECO:0000256" key="1">
    <source>
        <dbReference type="ARBA" id="ARBA00001974"/>
    </source>
</evidence>
<dbReference type="PANTHER" id="PTHR11530:SF11">
    <property type="entry name" value="D-ASPARTATE OXIDASE"/>
    <property type="match status" value="1"/>
</dbReference>
<keyword evidence="5" id="KW-0560">Oxidoreductase</keyword>
<comment type="cofactor">
    <cofactor evidence="1">
        <name>FAD</name>
        <dbReference type="ChEBI" id="CHEBI:57692"/>
    </cofactor>
</comment>
<dbReference type="AlphaFoldDB" id="A0A9Q4GI31"/>
<evidence type="ECO:0000256" key="4">
    <source>
        <dbReference type="ARBA" id="ARBA00022827"/>
    </source>
</evidence>
<dbReference type="SUPFAM" id="SSF51971">
    <property type="entry name" value="Nucleotide-binding domain"/>
    <property type="match status" value="1"/>
</dbReference>
<name>A0A9Q4GI31_9EURY</name>
<evidence type="ECO:0000259" key="6">
    <source>
        <dbReference type="Pfam" id="PF01266"/>
    </source>
</evidence>
<comment type="caution">
    <text evidence="7">The sequence shown here is derived from an EMBL/GenBank/DDBJ whole genome shotgun (WGS) entry which is preliminary data.</text>
</comment>
<keyword evidence="4" id="KW-0274">FAD</keyword>
<dbReference type="Pfam" id="PF01266">
    <property type="entry name" value="DAO"/>
    <property type="match status" value="1"/>
</dbReference>
<evidence type="ECO:0000256" key="3">
    <source>
        <dbReference type="ARBA" id="ARBA00022630"/>
    </source>
</evidence>
<dbReference type="PANTHER" id="PTHR11530">
    <property type="entry name" value="D-AMINO ACID OXIDASE"/>
    <property type="match status" value="1"/>
</dbReference>
<dbReference type="GO" id="GO:0019478">
    <property type="term" value="P:D-amino acid catabolic process"/>
    <property type="evidence" value="ECO:0007669"/>
    <property type="project" value="TreeGrafter"/>
</dbReference>